<evidence type="ECO:0000313" key="1">
    <source>
        <dbReference type="EMBL" id="KAH6884960.1"/>
    </source>
</evidence>
<gene>
    <name evidence="1" type="ORF">B0T10DRAFT_577422</name>
</gene>
<evidence type="ECO:0000313" key="2">
    <source>
        <dbReference type="Proteomes" id="UP000777438"/>
    </source>
</evidence>
<dbReference type="Proteomes" id="UP000777438">
    <property type="component" value="Unassembled WGS sequence"/>
</dbReference>
<protein>
    <submittedName>
        <fullName evidence="1">Uncharacterized protein</fullName>
    </submittedName>
</protein>
<name>A0A9P9AMJ8_9HYPO</name>
<comment type="caution">
    <text evidence="1">The sequence shown here is derived from an EMBL/GenBank/DDBJ whole genome shotgun (WGS) entry which is preliminary data.</text>
</comment>
<organism evidence="1 2">
    <name type="scientific">Thelonectria olida</name>
    <dbReference type="NCBI Taxonomy" id="1576542"/>
    <lineage>
        <taxon>Eukaryota</taxon>
        <taxon>Fungi</taxon>
        <taxon>Dikarya</taxon>
        <taxon>Ascomycota</taxon>
        <taxon>Pezizomycotina</taxon>
        <taxon>Sordariomycetes</taxon>
        <taxon>Hypocreomycetidae</taxon>
        <taxon>Hypocreales</taxon>
        <taxon>Nectriaceae</taxon>
        <taxon>Thelonectria</taxon>
    </lineage>
</organism>
<dbReference type="OrthoDB" id="5017668at2759"/>
<proteinExistence type="predicted"/>
<dbReference type="AlphaFoldDB" id="A0A9P9AMJ8"/>
<accession>A0A9P9AMJ8</accession>
<reference evidence="1 2" key="1">
    <citation type="journal article" date="2021" name="Nat. Commun.">
        <title>Genetic determinants of endophytism in the Arabidopsis root mycobiome.</title>
        <authorList>
            <person name="Mesny F."/>
            <person name="Miyauchi S."/>
            <person name="Thiergart T."/>
            <person name="Pickel B."/>
            <person name="Atanasova L."/>
            <person name="Karlsson M."/>
            <person name="Huettel B."/>
            <person name="Barry K.W."/>
            <person name="Haridas S."/>
            <person name="Chen C."/>
            <person name="Bauer D."/>
            <person name="Andreopoulos W."/>
            <person name="Pangilinan J."/>
            <person name="LaButti K."/>
            <person name="Riley R."/>
            <person name="Lipzen A."/>
            <person name="Clum A."/>
            <person name="Drula E."/>
            <person name="Henrissat B."/>
            <person name="Kohler A."/>
            <person name="Grigoriev I.V."/>
            <person name="Martin F.M."/>
            <person name="Hacquard S."/>
        </authorList>
    </citation>
    <scope>NUCLEOTIDE SEQUENCE [LARGE SCALE GENOMIC DNA]</scope>
    <source>
        <strain evidence="1 2">MPI-CAGE-CH-0241</strain>
    </source>
</reference>
<dbReference type="EMBL" id="JAGPYM010000019">
    <property type="protein sequence ID" value="KAH6884960.1"/>
    <property type="molecule type" value="Genomic_DNA"/>
</dbReference>
<keyword evidence="2" id="KW-1185">Reference proteome</keyword>
<sequence length="218" mass="25071">MPSIKSFLQMATEKRKSNLERGQWRLKCREALCNHIQSNLGIDLEPGQVRLQPTRDDAYAWKAVQGKEYLFQKNLSDHSIGAYKELCNGVGVIFEAVWASPEKPIIRVGGNMMNSNGEEPSFTAQIYKLQVQNEYSAQQLDLLNSQLESEVKLRLSVEEKLRISYERLEAIREELQKVSHREDYFREIAQKYCQGVSKIVPVLKEMIESPSITEDGFI</sequence>